<gene>
    <name evidence="2" type="ORF">B1H58_03995</name>
</gene>
<proteinExistence type="predicted"/>
<reference evidence="2 3" key="1">
    <citation type="submission" date="2017-02" db="EMBL/GenBank/DDBJ databases">
        <title>Complete genome sequence of the drought resistance-promoting endophyte Pantoea alhagi LTYR-11Z.</title>
        <authorList>
            <person name="Zhang L."/>
        </authorList>
    </citation>
    <scope>NUCLEOTIDE SEQUENCE [LARGE SCALE GENOMIC DNA]</scope>
    <source>
        <strain evidence="2 3">LTYR-11Z</strain>
    </source>
</reference>
<dbReference type="KEGG" id="palh:B1H58_03995"/>
<keyword evidence="3" id="KW-1185">Reference proteome</keyword>
<feature type="domain" description="RHS protein conserved region" evidence="1">
    <location>
        <begin position="2"/>
        <end position="24"/>
    </location>
</feature>
<evidence type="ECO:0000313" key="3">
    <source>
        <dbReference type="Proteomes" id="UP000192900"/>
    </source>
</evidence>
<dbReference type="EMBL" id="CP019706">
    <property type="protein sequence ID" value="ARJ41252.1"/>
    <property type="molecule type" value="Genomic_DNA"/>
</dbReference>
<dbReference type="AlphaFoldDB" id="A0A1W6B2F0"/>
<evidence type="ECO:0000313" key="2">
    <source>
        <dbReference type="EMBL" id="ARJ41252.1"/>
    </source>
</evidence>
<accession>A0A1W6B2F0</accession>
<organism evidence="2 3">
    <name type="scientific">Pantoea alhagi</name>
    <dbReference type="NCBI Taxonomy" id="1891675"/>
    <lineage>
        <taxon>Bacteria</taxon>
        <taxon>Pseudomonadati</taxon>
        <taxon>Pseudomonadota</taxon>
        <taxon>Gammaproteobacteria</taxon>
        <taxon>Enterobacterales</taxon>
        <taxon>Erwiniaceae</taxon>
        <taxon>Pantoea</taxon>
    </lineage>
</organism>
<evidence type="ECO:0000259" key="1">
    <source>
        <dbReference type="Pfam" id="PF03527"/>
    </source>
</evidence>
<dbReference type="STRING" id="1891675.B1H58_03995"/>
<dbReference type="Pfam" id="PF03527">
    <property type="entry name" value="RHS"/>
    <property type="match status" value="1"/>
</dbReference>
<dbReference type="Proteomes" id="UP000192900">
    <property type="component" value="Chromosome"/>
</dbReference>
<dbReference type="InterPro" id="IPR001826">
    <property type="entry name" value="RHS"/>
</dbReference>
<name>A0A1W6B2F0_9GAMM</name>
<protein>
    <recommendedName>
        <fullName evidence="1">RHS protein conserved region domain-containing protein</fullName>
    </recommendedName>
</protein>
<sequence>MLTDAEGELRWEAQNSAWGKLLRETPLQGPEFAQNLRMQGQYLDRDKSVGSRCEQRFSAGPEGASLMDEASIRACTTICSGTTTRTAAGLPSPTR</sequence>